<dbReference type="PANTHER" id="PTHR22957:SF502">
    <property type="entry name" value="SMALL G PROTEIN SIGNALING MODULATOR 2-RELATED"/>
    <property type="match status" value="1"/>
</dbReference>
<dbReference type="AlphaFoldDB" id="A0A915KUY1"/>
<dbReference type="OMA" id="SHQVENI"/>
<evidence type="ECO:0000256" key="1">
    <source>
        <dbReference type="ARBA" id="ARBA00022468"/>
    </source>
</evidence>
<dbReference type="InterPro" id="IPR035969">
    <property type="entry name" value="Rab-GAP_TBC_sf"/>
</dbReference>
<dbReference type="GO" id="GO:0005096">
    <property type="term" value="F:GTPase activator activity"/>
    <property type="evidence" value="ECO:0007669"/>
    <property type="project" value="UniProtKB-KW"/>
</dbReference>
<proteinExistence type="predicted"/>
<evidence type="ECO:0000313" key="4">
    <source>
        <dbReference type="WBParaSite" id="nRc.2.0.1.t42600-RA"/>
    </source>
</evidence>
<dbReference type="PANTHER" id="PTHR22957">
    <property type="entry name" value="TBC1 DOMAIN FAMILY MEMBER GTPASE-ACTIVATING PROTEIN"/>
    <property type="match status" value="1"/>
</dbReference>
<dbReference type="Gene3D" id="1.10.472.80">
    <property type="entry name" value="Ypt/Rab-GAP domain of gyp1p, domain 3"/>
    <property type="match status" value="1"/>
</dbReference>
<dbReference type="SUPFAM" id="SSF47923">
    <property type="entry name" value="Ypt/Rab-GAP domain of gyp1p"/>
    <property type="match status" value="1"/>
</dbReference>
<organism evidence="3 4">
    <name type="scientific">Romanomermis culicivorax</name>
    <name type="common">Nematode worm</name>
    <dbReference type="NCBI Taxonomy" id="13658"/>
    <lineage>
        <taxon>Eukaryota</taxon>
        <taxon>Metazoa</taxon>
        <taxon>Ecdysozoa</taxon>
        <taxon>Nematoda</taxon>
        <taxon>Enoplea</taxon>
        <taxon>Dorylaimia</taxon>
        <taxon>Mermithida</taxon>
        <taxon>Mermithoidea</taxon>
        <taxon>Mermithidae</taxon>
        <taxon>Romanomermis</taxon>
    </lineage>
</organism>
<feature type="domain" description="Rab-GAP TBC" evidence="2">
    <location>
        <begin position="1"/>
        <end position="83"/>
    </location>
</feature>
<protein>
    <submittedName>
        <fullName evidence="4">Rab-GAP TBC domain-containing protein</fullName>
    </submittedName>
</protein>
<dbReference type="Pfam" id="PF00566">
    <property type="entry name" value="RabGAP-TBC"/>
    <property type="match status" value="1"/>
</dbReference>
<evidence type="ECO:0000259" key="2">
    <source>
        <dbReference type="PROSITE" id="PS50086"/>
    </source>
</evidence>
<dbReference type="Proteomes" id="UP000887565">
    <property type="component" value="Unplaced"/>
</dbReference>
<dbReference type="PROSITE" id="PS50086">
    <property type="entry name" value="TBC_RABGAP"/>
    <property type="match status" value="1"/>
</dbReference>
<reference evidence="4" key="1">
    <citation type="submission" date="2022-11" db="UniProtKB">
        <authorList>
            <consortium name="WormBaseParasite"/>
        </authorList>
    </citation>
    <scope>IDENTIFICATION</scope>
</reference>
<accession>A0A915KUY1</accession>
<sequence>MADAKMAGEEMFGAQPRLASHQVENIVNYLLHRIADNELYDVIQKMGDHAQFYFCYRWFLLDFKREFEYEDVFSVWETIWSANRLISENFDLFLALAMIETYRNDIIEECAEFSDIIKFFNEMAEKHDAKSMLENARRMLNHLQSNF</sequence>
<dbReference type="WBParaSite" id="nRc.2.0.1.t42600-RA">
    <property type="protein sequence ID" value="nRc.2.0.1.t42600-RA"/>
    <property type="gene ID" value="nRc.2.0.1.g42600"/>
</dbReference>
<name>A0A915KUY1_ROMCU</name>
<dbReference type="InterPro" id="IPR000195">
    <property type="entry name" value="Rab-GAP-TBC_dom"/>
</dbReference>
<keyword evidence="3" id="KW-1185">Reference proteome</keyword>
<keyword evidence="1" id="KW-0343">GTPase activation</keyword>
<evidence type="ECO:0000313" key="3">
    <source>
        <dbReference type="Proteomes" id="UP000887565"/>
    </source>
</evidence>